<evidence type="ECO:0000256" key="2">
    <source>
        <dbReference type="ARBA" id="ARBA00022741"/>
    </source>
</evidence>
<reference evidence="12" key="2">
    <citation type="submission" date="2025-09" db="UniProtKB">
        <authorList>
            <consortium name="Ensembl"/>
        </authorList>
    </citation>
    <scope>IDENTIFICATION</scope>
</reference>
<dbReference type="PROSITE" id="PS51192">
    <property type="entry name" value="HELICASE_ATP_BIND_1"/>
    <property type="match status" value="1"/>
</dbReference>
<keyword evidence="4 8" id="KW-0347">Helicase</keyword>
<dbReference type="SUPFAM" id="SSF52540">
    <property type="entry name" value="P-loop containing nucleoside triphosphate hydrolases"/>
    <property type="match status" value="1"/>
</dbReference>
<feature type="compositionally biased region" description="Pro residues" evidence="9">
    <location>
        <begin position="567"/>
        <end position="595"/>
    </location>
</feature>
<evidence type="ECO:0000256" key="3">
    <source>
        <dbReference type="ARBA" id="ARBA00022801"/>
    </source>
</evidence>
<dbReference type="FunFam" id="3.40.50.300:FF:000079">
    <property type="entry name" value="probable ATP-dependent RNA helicase DDX17"/>
    <property type="match status" value="1"/>
</dbReference>
<evidence type="ECO:0000313" key="13">
    <source>
        <dbReference type="Proteomes" id="UP000694383"/>
    </source>
</evidence>
<dbReference type="PROSITE" id="PS51194">
    <property type="entry name" value="HELICASE_CTER"/>
    <property type="match status" value="1"/>
</dbReference>
<dbReference type="Pfam" id="PF00271">
    <property type="entry name" value="Helicase_C"/>
    <property type="match status" value="1"/>
</dbReference>
<sequence>MGHVFFYIYVRYGGPPRFGGGGGGGGGGNRGGPSGKFGNPGERLRKKHWNLDELPKFQKNFYQEHPDVTHRSPVRFRIYFVHNSVNTKPISLKKLLLHFQTLIAKTSWLLPSGYSQGWPVALSGKDMVGIAQTGSGKTLAYLLPAIVHIQHQPFLEHGDGPICLVLAPTRELAQQVQQVAAEYGRASRLKSTCIYGGAPKGPQIRDLERGVEICIATPGRLIDFLECNKTNLRRCTYLVLDEADRMLDMGFEPQIRKIVDQIRPDRQTLMWSATWPKEVRQLAEDFLKDYVQINIGALQLSANHNILQIVDVCNDMEKEDKLIRLLEEIMSEKENKTIIFVETKRRCDELTRRMRQFRYGKAPILIATDVASRGLDVEDVKFVINYDYPNSSEDYIHRIGRTARSQKTGTAYTFFTPNNMKQAGDLISVLREANQAINPKLIQMAEDRGGRGRGGRGGYKDDRRDRYGGGRGNFGGSGYRDTDRGFGGGPKTAFGGSKAQNSGNYAGNSGNSSGSYGNNYNSNGQGSFGAPNQGGFGNQSFQAPAQFGGMQRPAQNGMNHAPFPFNSQPPPPPQTQQPPPPPPMVPYPMPPPFQQ</sequence>
<comment type="catalytic activity">
    <reaction evidence="7">
        <text>ATP + H2O = ADP + phosphate + H(+)</text>
        <dbReference type="Rhea" id="RHEA:13065"/>
        <dbReference type="ChEBI" id="CHEBI:15377"/>
        <dbReference type="ChEBI" id="CHEBI:15378"/>
        <dbReference type="ChEBI" id="CHEBI:30616"/>
        <dbReference type="ChEBI" id="CHEBI:43474"/>
        <dbReference type="ChEBI" id="CHEBI:456216"/>
        <dbReference type="EC" id="3.6.4.13"/>
    </reaction>
</comment>
<dbReference type="PROSITE" id="PS00039">
    <property type="entry name" value="DEAD_ATP_HELICASE"/>
    <property type="match status" value="1"/>
</dbReference>
<dbReference type="InterPro" id="IPR011545">
    <property type="entry name" value="DEAD/DEAH_box_helicase_dom"/>
</dbReference>
<evidence type="ECO:0000259" key="10">
    <source>
        <dbReference type="PROSITE" id="PS51192"/>
    </source>
</evidence>
<dbReference type="EC" id="3.6.4.13" evidence="1"/>
<protein>
    <recommendedName>
        <fullName evidence="1">RNA helicase</fullName>
        <ecNumber evidence="1">3.6.4.13</ecNumber>
    </recommendedName>
</protein>
<evidence type="ECO:0000256" key="1">
    <source>
        <dbReference type="ARBA" id="ARBA00012552"/>
    </source>
</evidence>
<evidence type="ECO:0000256" key="4">
    <source>
        <dbReference type="ARBA" id="ARBA00022806"/>
    </source>
</evidence>
<evidence type="ECO:0000256" key="9">
    <source>
        <dbReference type="SAM" id="MobiDB-lite"/>
    </source>
</evidence>
<organism evidence="12 13">
    <name type="scientific">Oryzias sinensis</name>
    <name type="common">Chinese medaka</name>
    <dbReference type="NCBI Taxonomy" id="183150"/>
    <lineage>
        <taxon>Eukaryota</taxon>
        <taxon>Metazoa</taxon>
        <taxon>Chordata</taxon>
        <taxon>Craniata</taxon>
        <taxon>Vertebrata</taxon>
        <taxon>Euteleostomi</taxon>
        <taxon>Actinopterygii</taxon>
        <taxon>Neopterygii</taxon>
        <taxon>Teleostei</taxon>
        <taxon>Neoteleostei</taxon>
        <taxon>Acanthomorphata</taxon>
        <taxon>Ovalentaria</taxon>
        <taxon>Atherinomorphae</taxon>
        <taxon>Beloniformes</taxon>
        <taxon>Adrianichthyidae</taxon>
        <taxon>Oryziinae</taxon>
        <taxon>Oryzias</taxon>
    </lineage>
</organism>
<dbReference type="SMART" id="SM00490">
    <property type="entry name" value="HELICc"/>
    <property type="match status" value="1"/>
</dbReference>
<dbReference type="InterPro" id="IPR014001">
    <property type="entry name" value="Helicase_ATP-bd"/>
</dbReference>
<dbReference type="GO" id="GO:0005524">
    <property type="term" value="F:ATP binding"/>
    <property type="evidence" value="ECO:0007669"/>
    <property type="project" value="UniProtKB-KW"/>
</dbReference>
<evidence type="ECO:0000313" key="12">
    <source>
        <dbReference type="Ensembl" id="ENSOSIP00000045278.1"/>
    </source>
</evidence>
<feature type="compositionally biased region" description="Basic and acidic residues" evidence="9">
    <location>
        <begin position="458"/>
        <end position="468"/>
    </location>
</feature>
<dbReference type="Pfam" id="PF00270">
    <property type="entry name" value="DEAD"/>
    <property type="match status" value="1"/>
</dbReference>
<keyword evidence="6" id="KW-0694">RNA-binding</keyword>
<reference evidence="12" key="1">
    <citation type="submission" date="2025-08" db="UniProtKB">
        <authorList>
            <consortium name="Ensembl"/>
        </authorList>
    </citation>
    <scope>IDENTIFICATION</scope>
</reference>
<dbReference type="GO" id="GO:0016787">
    <property type="term" value="F:hydrolase activity"/>
    <property type="evidence" value="ECO:0007669"/>
    <property type="project" value="UniProtKB-KW"/>
</dbReference>
<dbReference type="Gene3D" id="3.40.50.300">
    <property type="entry name" value="P-loop containing nucleotide triphosphate hydrolases"/>
    <property type="match status" value="2"/>
</dbReference>
<feature type="compositionally biased region" description="Gly residues" evidence="9">
    <location>
        <begin position="20"/>
        <end position="35"/>
    </location>
</feature>
<proteinExistence type="inferred from homology"/>
<dbReference type="InterPro" id="IPR027417">
    <property type="entry name" value="P-loop_NTPase"/>
</dbReference>
<dbReference type="GeneTree" id="ENSGT00940000154705"/>
<evidence type="ECO:0000256" key="6">
    <source>
        <dbReference type="ARBA" id="ARBA00022884"/>
    </source>
</evidence>
<feature type="domain" description="Helicase C-terminal" evidence="11">
    <location>
        <begin position="299"/>
        <end position="445"/>
    </location>
</feature>
<dbReference type="SMART" id="SM00487">
    <property type="entry name" value="DEXDc"/>
    <property type="match status" value="1"/>
</dbReference>
<evidence type="ECO:0000256" key="7">
    <source>
        <dbReference type="ARBA" id="ARBA00047984"/>
    </source>
</evidence>
<feature type="region of interest" description="Disordered" evidence="9">
    <location>
        <begin position="444"/>
        <end position="595"/>
    </location>
</feature>
<dbReference type="CDD" id="cd18787">
    <property type="entry name" value="SF2_C_DEAD"/>
    <property type="match status" value="1"/>
</dbReference>
<dbReference type="PANTHER" id="PTHR47958">
    <property type="entry name" value="ATP-DEPENDENT RNA HELICASE DBP3"/>
    <property type="match status" value="1"/>
</dbReference>
<dbReference type="GO" id="GO:0003723">
    <property type="term" value="F:RNA binding"/>
    <property type="evidence" value="ECO:0007669"/>
    <property type="project" value="UniProtKB-KW"/>
</dbReference>
<keyword evidence="3 8" id="KW-0378">Hydrolase</keyword>
<dbReference type="InterPro" id="IPR001650">
    <property type="entry name" value="Helicase_C-like"/>
</dbReference>
<feature type="region of interest" description="Disordered" evidence="9">
    <location>
        <begin position="20"/>
        <end position="42"/>
    </location>
</feature>
<dbReference type="Proteomes" id="UP000694383">
    <property type="component" value="Unplaced"/>
</dbReference>
<keyword evidence="13" id="KW-1185">Reference proteome</keyword>
<keyword evidence="5 8" id="KW-0067">ATP-binding</keyword>
<evidence type="ECO:0000259" key="11">
    <source>
        <dbReference type="PROSITE" id="PS51194"/>
    </source>
</evidence>
<feature type="domain" description="Helicase ATP-binding" evidence="10">
    <location>
        <begin position="118"/>
        <end position="293"/>
    </location>
</feature>
<dbReference type="AlphaFoldDB" id="A0A8C7ZS53"/>
<keyword evidence="2 8" id="KW-0547">Nucleotide-binding</keyword>
<feature type="compositionally biased region" description="Low complexity" evidence="9">
    <location>
        <begin position="491"/>
        <end position="525"/>
    </location>
</feature>
<accession>A0A8C7ZS53</accession>
<comment type="similarity">
    <text evidence="8">Belongs to the DEAD box helicase family.</text>
</comment>
<evidence type="ECO:0000256" key="5">
    <source>
        <dbReference type="ARBA" id="ARBA00022840"/>
    </source>
</evidence>
<feature type="compositionally biased region" description="Gly residues" evidence="9">
    <location>
        <begin position="469"/>
        <end position="478"/>
    </location>
</feature>
<dbReference type="Ensembl" id="ENSOSIT00000047621.1">
    <property type="protein sequence ID" value="ENSOSIP00000045278.1"/>
    <property type="gene ID" value="ENSOSIG00000020611.1"/>
</dbReference>
<evidence type="ECO:0000256" key="8">
    <source>
        <dbReference type="RuleBase" id="RU000492"/>
    </source>
</evidence>
<dbReference type="InterPro" id="IPR000629">
    <property type="entry name" value="RNA-helicase_DEAD-box_CS"/>
</dbReference>
<name>A0A8C7ZS53_9TELE</name>
<dbReference type="GO" id="GO:0003724">
    <property type="term" value="F:RNA helicase activity"/>
    <property type="evidence" value="ECO:0007669"/>
    <property type="project" value="UniProtKB-EC"/>
</dbReference>